<reference evidence="1" key="2">
    <citation type="submission" date="2020-09" db="EMBL/GenBank/DDBJ databases">
        <authorList>
            <person name="Sun Q."/>
            <person name="Ohkuma M."/>
        </authorList>
    </citation>
    <scope>NUCLEOTIDE SEQUENCE</scope>
    <source>
        <strain evidence="1">JCM 14359</strain>
    </source>
</reference>
<dbReference type="AlphaFoldDB" id="A0A830EU02"/>
<keyword evidence="2" id="KW-1185">Reference proteome</keyword>
<name>A0A830EU02_9EURY</name>
<organism evidence="1 2">
    <name type="scientific">Halobellus salinus</name>
    <dbReference type="NCBI Taxonomy" id="931585"/>
    <lineage>
        <taxon>Archaea</taxon>
        <taxon>Methanobacteriati</taxon>
        <taxon>Methanobacteriota</taxon>
        <taxon>Stenosarchaea group</taxon>
        <taxon>Halobacteria</taxon>
        <taxon>Halobacteriales</taxon>
        <taxon>Haloferacaceae</taxon>
        <taxon>Halobellus</taxon>
    </lineage>
</organism>
<dbReference type="OrthoDB" id="351287at2157"/>
<proteinExistence type="predicted"/>
<dbReference type="RefSeq" id="WP_188788779.1">
    <property type="nucleotide sequence ID" value="NZ_BMOC01000038.1"/>
</dbReference>
<evidence type="ECO:0000313" key="2">
    <source>
        <dbReference type="Proteomes" id="UP000653099"/>
    </source>
</evidence>
<sequence length="178" mass="19398">MKAHIFAEGSNTTADDRTKPAKEYFQGLFGMVAGLTEELSESTEARLHILSKEFGVLNGNQSIANGTKSRQETSANLWESAQEELLTAAGEADVMVILLSTDAFEKTAGDIWPKLIDEAKPGSIWCIGAARSTLESVDFEKLEDKGCQVISYQRVGVARIGTETREELLQAVDRKAAE</sequence>
<comment type="caution">
    <text evidence="1">The sequence shown here is derived from an EMBL/GenBank/DDBJ whole genome shotgun (WGS) entry which is preliminary data.</text>
</comment>
<dbReference type="EMBL" id="BMOC01000038">
    <property type="protein sequence ID" value="GGJ17686.1"/>
    <property type="molecule type" value="Genomic_DNA"/>
</dbReference>
<gene>
    <name evidence="1" type="ORF">GCM10008995_29330</name>
</gene>
<accession>A0A830EU02</accession>
<reference evidence="1" key="1">
    <citation type="journal article" date="2014" name="Int. J. Syst. Evol. Microbiol.">
        <title>Complete genome sequence of Corynebacterium casei LMG S-19264T (=DSM 44701T), isolated from a smear-ripened cheese.</title>
        <authorList>
            <consortium name="US DOE Joint Genome Institute (JGI-PGF)"/>
            <person name="Walter F."/>
            <person name="Albersmeier A."/>
            <person name="Kalinowski J."/>
            <person name="Ruckert C."/>
        </authorList>
    </citation>
    <scope>NUCLEOTIDE SEQUENCE</scope>
    <source>
        <strain evidence="1">JCM 14359</strain>
    </source>
</reference>
<protein>
    <submittedName>
        <fullName evidence="1">Uncharacterized protein</fullName>
    </submittedName>
</protein>
<evidence type="ECO:0000313" key="1">
    <source>
        <dbReference type="EMBL" id="GGJ17686.1"/>
    </source>
</evidence>
<dbReference type="Proteomes" id="UP000653099">
    <property type="component" value="Unassembled WGS sequence"/>
</dbReference>